<evidence type="ECO:0000313" key="1">
    <source>
        <dbReference type="EnsemblMetazoa" id="PPA41736.1"/>
    </source>
</evidence>
<accession>A0A2A6CLI9</accession>
<dbReference type="InterPro" id="IPR005135">
    <property type="entry name" value="Endo/exonuclease/phosphatase"/>
</dbReference>
<evidence type="ECO:0000313" key="2">
    <source>
        <dbReference type="Proteomes" id="UP000005239"/>
    </source>
</evidence>
<proteinExistence type="predicted"/>
<name>A0A2A6CLI9_PRIPA</name>
<dbReference type="PANTHER" id="PTHR33395:SF22">
    <property type="entry name" value="REVERSE TRANSCRIPTASE DOMAIN-CONTAINING PROTEIN"/>
    <property type="match status" value="1"/>
</dbReference>
<organism evidence="1 2">
    <name type="scientific">Pristionchus pacificus</name>
    <name type="common">Parasitic nematode worm</name>
    <dbReference type="NCBI Taxonomy" id="54126"/>
    <lineage>
        <taxon>Eukaryota</taxon>
        <taxon>Metazoa</taxon>
        <taxon>Ecdysozoa</taxon>
        <taxon>Nematoda</taxon>
        <taxon>Chromadorea</taxon>
        <taxon>Rhabditida</taxon>
        <taxon>Rhabditina</taxon>
        <taxon>Diplogasteromorpha</taxon>
        <taxon>Diplogasteroidea</taxon>
        <taxon>Neodiplogasteridae</taxon>
        <taxon>Pristionchus</taxon>
    </lineage>
</organism>
<dbReference type="PANTHER" id="PTHR33395">
    <property type="entry name" value="TRANSCRIPTASE, PUTATIVE-RELATED-RELATED"/>
    <property type="match status" value="1"/>
</dbReference>
<reference evidence="1" key="2">
    <citation type="submission" date="2022-06" db="UniProtKB">
        <authorList>
            <consortium name="EnsemblMetazoa"/>
        </authorList>
    </citation>
    <scope>IDENTIFICATION</scope>
    <source>
        <strain evidence="1">PS312</strain>
    </source>
</reference>
<dbReference type="Proteomes" id="UP000005239">
    <property type="component" value="Unassembled WGS sequence"/>
</dbReference>
<dbReference type="AlphaFoldDB" id="A0A2A6CLI9"/>
<gene>
    <name evidence="1" type="primary">WBGene00280105</name>
</gene>
<dbReference type="EnsemblMetazoa" id="PPA41736.1">
    <property type="protein sequence ID" value="PPA41736.1"/>
    <property type="gene ID" value="WBGene00280105"/>
</dbReference>
<dbReference type="GO" id="GO:0003824">
    <property type="term" value="F:catalytic activity"/>
    <property type="evidence" value="ECO:0007669"/>
    <property type="project" value="InterPro"/>
</dbReference>
<keyword evidence="2" id="KW-1185">Reference proteome</keyword>
<dbReference type="InterPro" id="IPR036691">
    <property type="entry name" value="Endo/exonu/phosph_ase_sf"/>
</dbReference>
<dbReference type="Pfam" id="PF14529">
    <property type="entry name" value="Exo_endo_phos_2"/>
    <property type="match status" value="1"/>
</dbReference>
<sequence>IRSQPLGGEPARSGFRKKVNRKNCIDDLRSSTKAHNCIRIITVYRAPNSPASETPIFIDYLTQVTSCAHPYIIIGDFNYPNIEWYTYSSPTSSVTPFLDFVNTEALSQFLDFPTRGKNILDLVLCDSPIIRSVKPDIPLSDHVGITVTVSFETAVKLPPTAPTRNFSLAN</sequence>
<protein>
    <submittedName>
        <fullName evidence="1">Endo/exonuclease/phosphatase domain-containing protein</fullName>
    </submittedName>
</protein>
<accession>A0A8R1YYS0</accession>
<dbReference type="SUPFAM" id="SSF56219">
    <property type="entry name" value="DNase I-like"/>
    <property type="match status" value="1"/>
</dbReference>
<dbReference type="Gene3D" id="3.60.10.10">
    <property type="entry name" value="Endonuclease/exonuclease/phosphatase"/>
    <property type="match status" value="1"/>
</dbReference>
<dbReference type="OrthoDB" id="6152807at2759"/>
<reference evidence="2" key="1">
    <citation type="journal article" date="2008" name="Nat. Genet.">
        <title>The Pristionchus pacificus genome provides a unique perspective on nematode lifestyle and parasitism.</title>
        <authorList>
            <person name="Dieterich C."/>
            <person name="Clifton S.W."/>
            <person name="Schuster L.N."/>
            <person name="Chinwalla A."/>
            <person name="Delehaunty K."/>
            <person name="Dinkelacker I."/>
            <person name="Fulton L."/>
            <person name="Fulton R."/>
            <person name="Godfrey J."/>
            <person name="Minx P."/>
            <person name="Mitreva M."/>
            <person name="Roeseler W."/>
            <person name="Tian H."/>
            <person name="Witte H."/>
            <person name="Yang S.P."/>
            <person name="Wilson R.K."/>
            <person name="Sommer R.J."/>
        </authorList>
    </citation>
    <scope>NUCLEOTIDE SEQUENCE [LARGE SCALE GENOMIC DNA]</scope>
    <source>
        <strain evidence="2">PS312</strain>
    </source>
</reference>